<protein>
    <recommendedName>
        <fullName evidence="4 5">Large ribosomal subunit protein bL19</fullName>
    </recommendedName>
</protein>
<dbReference type="InterPro" id="IPR018257">
    <property type="entry name" value="Ribosomal_bL19_CS"/>
</dbReference>
<dbReference type="EMBL" id="MHTX01000044">
    <property type="protein sequence ID" value="OHA67189.1"/>
    <property type="molecule type" value="Genomic_DNA"/>
</dbReference>
<organism evidence="7 8">
    <name type="scientific">Candidatus Wildermuthbacteria bacterium RIFCSPHIGHO2_02_FULL_47_17</name>
    <dbReference type="NCBI Taxonomy" id="1802452"/>
    <lineage>
        <taxon>Bacteria</taxon>
        <taxon>Candidatus Wildermuthiibacteriota</taxon>
    </lineage>
</organism>
<dbReference type="PROSITE" id="PS01015">
    <property type="entry name" value="RIBOSOMAL_L19"/>
    <property type="match status" value="1"/>
</dbReference>
<evidence type="ECO:0000256" key="4">
    <source>
        <dbReference type="ARBA" id="ARBA00035171"/>
    </source>
</evidence>
<dbReference type="Proteomes" id="UP000179258">
    <property type="component" value="Unassembled WGS sequence"/>
</dbReference>
<comment type="function">
    <text evidence="5 6">This protein is located at the 30S-50S ribosomal subunit interface and may play a role in the structure and function of the aminoacyl-tRNA binding site.</text>
</comment>
<evidence type="ECO:0000256" key="2">
    <source>
        <dbReference type="ARBA" id="ARBA00022980"/>
    </source>
</evidence>
<proteinExistence type="inferred from homology"/>
<dbReference type="GO" id="GO:0003735">
    <property type="term" value="F:structural constituent of ribosome"/>
    <property type="evidence" value="ECO:0007669"/>
    <property type="project" value="InterPro"/>
</dbReference>
<accession>A0A1G2R477</accession>
<evidence type="ECO:0000313" key="7">
    <source>
        <dbReference type="EMBL" id="OHA67189.1"/>
    </source>
</evidence>
<dbReference type="PANTHER" id="PTHR15680">
    <property type="entry name" value="RIBOSOMAL PROTEIN L19"/>
    <property type="match status" value="1"/>
</dbReference>
<comment type="similarity">
    <text evidence="1 5 6">Belongs to the bacterial ribosomal protein bL19 family.</text>
</comment>
<dbReference type="AlphaFoldDB" id="A0A1G2R477"/>
<sequence>MTNKIEIFLKQFIKTSLPDVRPGDTVRVHQKIREGGKERSQAFEGLIIARKHGKEAGGTITVRKIVSGVGVERIYPLHSPILEKIEIVRRGKARRAKLYYLRTAKGRKARLKEQELLKESR</sequence>
<keyword evidence="3 5" id="KW-0687">Ribonucleoprotein</keyword>
<dbReference type="GO" id="GO:0006412">
    <property type="term" value="P:translation"/>
    <property type="evidence" value="ECO:0007669"/>
    <property type="project" value="UniProtKB-UniRule"/>
</dbReference>
<reference evidence="7 8" key="1">
    <citation type="journal article" date="2016" name="Nat. Commun.">
        <title>Thousands of microbial genomes shed light on interconnected biogeochemical processes in an aquifer system.</title>
        <authorList>
            <person name="Anantharaman K."/>
            <person name="Brown C.T."/>
            <person name="Hug L.A."/>
            <person name="Sharon I."/>
            <person name="Castelle C.J."/>
            <person name="Probst A.J."/>
            <person name="Thomas B.C."/>
            <person name="Singh A."/>
            <person name="Wilkins M.J."/>
            <person name="Karaoz U."/>
            <person name="Brodie E.L."/>
            <person name="Williams K.H."/>
            <person name="Hubbard S.S."/>
            <person name="Banfield J.F."/>
        </authorList>
    </citation>
    <scope>NUCLEOTIDE SEQUENCE [LARGE SCALE GENOMIC DNA]</scope>
</reference>
<evidence type="ECO:0000256" key="3">
    <source>
        <dbReference type="ARBA" id="ARBA00023274"/>
    </source>
</evidence>
<gene>
    <name evidence="5" type="primary">rplS</name>
    <name evidence="7" type="ORF">A3D59_02375</name>
</gene>
<dbReference type="Pfam" id="PF01245">
    <property type="entry name" value="Ribosomal_L19"/>
    <property type="match status" value="1"/>
</dbReference>
<dbReference type="PANTHER" id="PTHR15680:SF9">
    <property type="entry name" value="LARGE RIBOSOMAL SUBUNIT PROTEIN BL19M"/>
    <property type="match status" value="1"/>
</dbReference>
<evidence type="ECO:0000256" key="6">
    <source>
        <dbReference type="RuleBase" id="RU000559"/>
    </source>
</evidence>
<dbReference type="InterPro" id="IPR001857">
    <property type="entry name" value="Ribosomal_bL19"/>
</dbReference>
<comment type="caution">
    <text evidence="7">The sequence shown here is derived from an EMBL/GenBank/DDBJ whole genome shotgun (WGS) entry which is preliminary data.</text>
</comment>
<dbReference type="PRINTS" id="PR00061">
    <property type="entry name" value="RIBOSOMALL19"/>
</dbReference>
<evidence type="ECO:0000313" key="8">
    <source>
        <dbReference type="Proteomes" id="UP000179258"/>
    </source>
</evidence>
<evidence type="ECO:0000256" key="1">
    <source>
        <dbReference type="ARBA" id="ARBA00005781"/>
    </source>
</evidence>
<dbReference type="NCBIfam" id="TIGR01024">
    <property type="entry name" value="rplS_bact"/>
    <property type="match status" value="1"/>
</dbReference>
<evidence type="ECO:0000256" key="5">
    <source>
        <dbReference type="HAMAP-Rule" id="MF_00402"/>
    </source>
</evidence>
<dbReference type="InterPro" id="IPR008991">
    <property type="entry name" value="Translation_prot_SH3-like_sf"/>
</dbReference>
<dbReference type="InterPro" id="IPR038657">
    <property type="entry name" value="Ribosomal_bL19_sf"/>
</dbReference>
<dbReference type="HAMAP" id="MF_00402">
    <property type="entry name" value="Ribosomal_bL19"/>
    <property type="match status" value="1"/>
</dbReference>
<dbReference type="Gene3D" id="2.30.30.790">
    <property type="match status" value="1"/>
</dbReference>
<keyword evidence="2 5" id="KW-0689">Ribosomal protein</keyword>
<dbReference type="GO" id="GO:0022625">
    <property type="term" value="C:cytosolic large ribosomal subunit"/>
    <property type="evidence" value="ECO:0007669"/>
    <property type="project" value="TreeGrafter"/>
</dbReference>
<dbReference type="SUPFAM" id="SSF50104">
    <property type="entry name" value="Translation proteins SH3-like domain"/>
    <property type="match status" value="1"/>
</dbReference>
<name>A0A1G2R477_9BACT</name>
<dbReference type="PIRSF" id="PIRSF002191">
    <property type="entry name" value="Ribosomal_L19"/>
    <property type="match status" value="1"/>
</dbReference>